<keyword evidence="4" id="KW-0687">Ribonucleoprotein</keyword>
<dbReference type="SUPFAM" id="SSF46992">
    <property type="entry name" value="Ribosomal protein S20"/>
    <property type="match status" value="1"/>
</dbReference>
<dbReference type="Pfam" id="PF01649">
    <property type="entry name" value="Ribosomal_S20p"/>
    <property type="match status" value="1"/>
</dbReference>
<dbReference type="GO" id="GO:0019843">
    <property type="term" value="F:rRNA binding"/>
    <property type="evidence" value="ECO:0007669"/>
    <property type="project" value="UniProtKB-KW"/>
</dbReference>
<keyword evidence="3" id="KW-0689">Ribosomal protein</keyword>
<dbReference type="AlphaFoldDB" id="A0A1F5GCV5"/>
<comment type="caution">
    <text evidence="7">The sequence shown here is derived from an EMBL/GenBank/DDBJ whole genome shotgun (WGS) entry which is preliminary data.</text>
</comment>
<dbReference type="InterPro" id="IPR036510">
    <property type="entry name" value="Ribosomal_bS20_sf"/>
</dbReference>
<dbReference type="GO" id="GO:1990904">
    <property type="term" value="C:ribonucleoprotein complex"/>
    <property type="evidence" value="ECO:0007669"/>
    <property type="project" value="UniProtKB-KW"/>
</dbReference>
<evidence type="ECO:0000256" key="5">
    <source>
        <dbReference type="ARBA" id="ARBA00035136"/>
    </source>
</evidence>
<accession>A0A1F5GCV5</accession>
<keyword evidence="1" id="KW-0699">rRNA-binding</keyword>
<dbReference type="GO" id="GO:0005840">
    <property type="term" value="C:ribosome"/>
    <property type="evidence" value="ECO:0007669"/>
    <property type="project" value="UniProtKB-KW"/>
</dbReference>
<dbReference type="NCBIfam" id="TIGR00029">
    <property type="entry name" value="S20"/>
    <property type="match status" value="1"/>
</dbReference>
<dbReference type="EMBL" id="MFAY01000001">
    <property type="protein sequence ID" value="OGD89712.1"/>
    <property type="molecule type" value="Genomic_DNA"/>
</dbReference>
<evidence type="ECO:0000256" key="1">
    <source>
        <dbReference type="ARBA" id="ARBA00022730"/>
    </source>
</evidence>
<evidence type="ECO:0000256" key="3">
    <source>
        <dbReference type="ARBA" id="ARBA00022980"/>
    </source>
</evidence>
<dbReference type="GO" id="GO:0006412">
    <property type="term" value="P:translation"/>
    <property type="evidence" value="ECO:0007669"/>
    <property type="project" value="InterPro"/>
</dbReference>
<sequence>MPVTKQAIKKVRQDHRKTVFNLRLKKRFKQAISAFRKNPSGKALPELFSVLDKAAKTNVIHPKKASRLKGRLSKMLVGKKVGVG</sequence>
<reference evidence="7 8" key="1">
    <citation type="journal article" date="2016" name="Nat. Commun.">
        <title>Thousands of microbial genomes shed light on interconnected biogeochemical processes in an aquifer system.</title>
        <authorList>
            <person name="Anantharaman K."/>
            <person name="Brown C.T."/>
            <person name="Hug L.A."/>
            <person name="Sharon I."/>
            <person name="Castelle C.J."/>
            <person name="Probst A.J."/>
            <person name="Thomas B.C."/>
            <person name="Singh A."/>
            <person name="Wilkins M.J."/>
            <person name="Karaoz U."/>
            <person name="Brodie E.L."/>
            <person name="Williams K.H."/>
            <person name="Hubbard S.S."/>
            <person name="Banfield J.F."/>
        </authorList>
    </citation>
    <scope>NUCLEOTIDE SEQUENCE [LARGE SCALE GENOMIC DNA]</scope>
</reference>
<evidence type="ECO:0000256" key="6">
    <source>
        <dbReference type="ARBA" id="ARBA00035343"/>
    </source>
</evidence>
<dbReference type="GO" id="GO:0003735">
    <property type="term" value="F:structural constituent of ribosome"/>
    <property type="evidence" value="ECO:0007669"/>
    <property type="project" value="InterPro"/>
</dbReference>
<name>A0A1F5GCV5_9BACT</name>
<keyword evidence="2" id="KW-0694">RNA-binding</keyword>
<dbReference type="InterPro" id="IPR002583">
    <property type="entry name" value="Ribosomal_bS20"/>
</dbReference>
<evidence type="ECO:0000313" key="8">
    <source>
        <dbReference type="Proteomes" id="UP000178577"/>
    </source>
</evidence>
<organism evidence="7 8">
    <name type="scientific">Candidatus Curtissbacteria bacterium RIFCSPHIGHO2_01_FULL_40_12</name>
    <dbReference type="NCBI Taxonomy" id="1797710"/>
    <lineage>
        <taxon>Bacteria</taxon>
        <taxon>Candidatus Curtissiibacteriota</taxon>
    </lineage>
</organism>
<dbReference type="Proteomes" id="UP000178577">
    <property type="component" value="Unassembled WGS sequence"/>
</dbReference>
<evidence type="ECO:0000256" key="4">
    <source>
        <dbReference type="ARBA" id="ARBA00023274"/>
    </source>
</evidence>
<evidence type="ECO:0000313" key="7">
    <source>
        <dbReference type="EMBL" id="OGD89712.1"/>
    </source>
</evidence>
<gene>
    <name evidence="7" type="ORF">A2693_04800</name>
</gene>
<proteinExistence type="predicted"/>
<dbReference type="Gene3D" id="1.20.58.110">
    <property type="entry name" value="Ribosomal protein S20"/>
    <property type="match status" value="1"/>
</dbReference>
<protein>
    <recommendedName>
        <fullName evidence="5">Small ribosomal subunit protein bS20</fullName>
    </recommendedName>
    <alternativeName>
        <fullName evidence="6">30S ribosomal protein S20</fullName>
    </alternativeName>
</protein>
<evidence type="ECO:0000256" key="2">
    <source>
        <dbReference type="ARBA" id="ARBA00022884"/>
    </source>
</evidence>